<proteinExistence type="predicted"/>
<organism evidence="2 3">
    <name type="scientific">Tieghemostelium lacteum</name>
    <name type="common">Slime mold</name>
    <name type="synonym">Dictyostelium lacteum</name>
    <dbReference type="NCBI Taxonomy" id="361077"/>
    <lineage>
        <taxon>Eukaryota</taxon>
        <taxon>Amoebozoa</taxon>
        <taxon>Evosea</taxon>
        <taxon>Eumycetozoa</taxon>
        <taxon>Dictyostelia</taxon>
        <taxon>Dictyosteliales</taxon>
        <taxon>Raperosteliaceae</taxon>
        <taxon>Tieghemostelium</taxon>
    </lineage>
</organism>
<comment type="caution">
    <text evidence="2">The sequence shown here is derived from an EMBL/GenBank/DDBJ whole genome shotgun (WGS) entry which is preliminary data.</text>
</comment>
<dbReference type="AlphaFoldDB" id="A0A152A2L7"/>
<feature type="region of interest" description="Disordered" evidence="1">
    <location>
        <begin position="1"/>
        <end position="21"/>
    </location>
</feature>
<reference evidence="2 3" key="1">
    <citation type="submission" date="2015-12" db="EMBL/GenBank/DDBJ databases">
        <title>Dictyostelia acquired genes for synthesis and detection of signals that induce cell-type specialization by lateral gene transfer from prokaryotes.</title>
        <authorList>
            <person name="Gloeckner G."/>
            <person name="Schaap P."/>
        </authorList>
    </citation>
    <scope>NUCLEOTIDE SEQUENCE [LARGE SCALE GENOMIC DNA]</scope>
    <source>
        <strain evidence="2 3">TK</strain>
    </source>
</reference>
<evidence type="ECO:0000313" key="3">
    <source>
        <dbReference type="Proteomes" id="UP000076078"/>
    </source>
</evidence>
<keyword evidence="3" id="KW-1185">Reference proteome</keyword>
<dbReference type="EMBL" id="LODT01000015">
    <property type="protein sequence ID" value="KYR00311.1"/>
    <property type="molecule type" value="Genomic_DNA"/>
</dbReference>
<protein>
    <submittedName>
        <fullName evidence="2">Uncharacterized protein</fullName>
    </submittedName>
</protein>
<dbReference type="FunCoup" id="A0A152A2L7">
    <property type="interactions" value="371"/>
</dbReference>
<accession>A0A152A2L7</accession>
<dbReference type="InParanoid" id="A0A152A2L7"/>
<dbReference type="Proteomes" id="UP000076078">
    <property type="component" value="Unassembled WGS sequence"/>
</dbReference>
<dbReference type="OMA" id="DHTANQQ"/>
<evidence type="ECO:0000256" key="1">
    <source>
        <dbReference type="SAM" id="MobiDB-lite"/>
    </source>
</evidence>
<evidence type="ECO:0000313" key="2">
    <source>
        <dbReference type="EMBL" id="KYR00311.1"/>
    </source>
</evidence>
<name>A0A152A2L7_TIELA</name>
<gene>
    <name evidence="2" type="ORF">DLAC_03051</name>
</gene>
<sequence length="97" mass="10661">MSTLIDLDFEDNSNKTTSNVDALPLGSESLISYNSPKSKKSNNIVNNKNKNNNITEKDVFDDLGISKESHVASNQSEITNSMDLIDFSSPPTKLPNK</sequence>